<accession>A0A2Z4MFM7</accession>
<evidence type="ECO:0000313" key="1">
    <source>
        <dbReference type="EMBL" id="AWX55266.1"/>
    </source>
</evidence>
<dbReference type="Gene3D" id="1.10.1070.20">
    <property type="match status" value="1"/>
</dbReference>
<reference evidence="1 2" key="1">
    <citation type="journal article" date="2015" name="Genome Announc.">
        <title>Draft Genome Sequence of Brevibacillus brevis DZQ7, a Plant Growth-Promoting Rhizobacterium with Broad-Spectrum Antimicrobial Activity.</title>
        <authorList>
            <person name="Hou Q."/>
            <person name="Wang C."/>
            <person name="Hou X."/>
            <person name="Xia Z."/>
            <person name="Ye J."/>
            <person name="Liu K."/>
            <person name="Liu H."/>
            <person name="Wang J."/>
            <person name="Guo H."/>
            <person name="Yu X."/>
            <person name="Yang Y."/>
            <person name="Du B."/>
            <person name="Ding Y."/>
        </authorList>
    </citation>
    <scope>NUCLEOTIDE SEQUENCE [LARGE SCALE GENOMIC DNA]</scope>
    <source>
        <strain evidence="1 2">DZQ7</strain>
    </source>
</reference>
<dbReference type="Proteomes" id="UP000036061">
    <property type="component" value="Chromosome"/>
</dbReference>
<name>A0A2Z4MFM7_BREBE</name>
<sequence>MTSVVKLKWHYRKHLRKRYGRLIWRVRKRKNRKGYFKSNVWTHHRKSYRILVANEYIAAYLAKKLGLPVAKVLQARVRGPRGYVRRGLVSIEANARKVIPWKKAKSYVKKKPHKYIKNAKKLARLVAFDTWILNPDRSNRNLILYRRKSWKKYKWYGIDHGMSLFGNPDKWNFRRAKNKFSCKKAYKFCLHTGDKKKQRIPYGLKRFTQENRKQLAKMVKKIQSLPTSEIKKAIKRVPKGFLKKSEKKFIQKVLQCRRKQMKKALKRVSKRFA</sequence>
<dbReference type="AlphaFoldDB" id="A0A2Z4MFM7"/>
<evidence type="ECO:0000313" key="2">
    <source>
        <dbReference type="Proteomes" id="UP000036061"/>
    </source>
</evidence>
<proteinExistence type="predicted"/>
<dbReference type="EMBL" id="CP030117">
    <property type="protein sequence ID" value="AWX55266.1"/>
    <property type="molecule type" value="Genomic_DNA"/>
</dbReference>
<gene>
    <name evidence="1" type="ORF">AB432_009520</name>
</gene>
<organism evidence="1 2">
    <name type="scientific">Brevibacillus brevis</name>
    <name type="common">Bacillus brevis</name>
    <dbReference type="NCBI Taxonomy" id="1393"/>
    <lineage>
        <taxon>Bacteria</taxon>
        <taxon>Bacillati</taxon>
        <taxon>Bacillota</taxon>
        <taxon>Bacilli</taxon>
        <taxon>Bacillales</taxon>
        <taxon>Paenibacillaceae</taxon>
        <taxon>Brevibacillus</taxon>
    </lineage>
</organism>
<protein>
    <submittedName>
        <fullName evidence="1">Uncharacterized protein</fullName>
    </submittedName>
</protein>